<name>C4IY71_MAIZE</name>
<evidence type="ECO:0000313" key="1">
    <source>
        <dbReference type="EMBL" id="ACR33871.1"/>
    </source>
</evidence>
<sequence>MCAPREGSSRRLVAGGTAVGSRFKKVVGHQHSNHFLPSSSTFCCLGLDFERYLRIFVPCLLVTG</sequence>
<accession>C4IY71</accession>
<proteinExistence type="evidence at transcript level"/>
<organism evidence="1">
    <name type="scientific">Zea mays</name>
    <name type="common">Maize</name>
    <dbReference type="NCBI Taxonomy" id="4577"/>
    <lineage>
        <taxon>Eukaryota</taxon>
        <taxon>Viridiplantae</taxon>
        <taxon>Streptophyta</taxon>
        <taxon>Embryophyta</taxon>
        <taxon>Tracheophyta</taxon>
        <taxon>Spermatophyta</taxon>
        <taxon>Magnoliopsida</taxon>
        <taxon>Liliopsida</taxon>
        <taxon>Poales</taxon>
        <taxon>Poaceae</taxon>
        <taxon>PACMAD clade</taxon>
        <taxon>Panicoideae</taxon>
        <taxon>Andropogonodae</taxon>
        <taxon>Andropogoneae</taxon>
        <taxon>Tripsacinae</taxon>
        <taxon>Zea</taxon>
    </lineage>
</organism>
<protein>
    <submittedName>
        <fullName evidence="1">Uncharacterized protein</fullName>
    </submittedName>
</protein>
<dbReference type="EMBL" id="BT083518">
    <property type="protein sequence ID" value="ACR33871.1"/>
    <property type="molecule type" value="mRNA"/>
</dbReference>
<dbReference type="AlphaFoldDB" id="C4IY71"/>
<reference evidence="1" key="1">
    <citation type="journal article" date="2009" name="PLoS Genet.">
        <title>Sequencing, mapping, and analysis of 27,455 maize full-length cDNAs.</title>
        <authorList>
            <person name="Soderlund C."/>
            <person name="Descour A."/>
            <person name="Kudrna D."/>
            <person name="Bomhoff M."/>
            <person name="Boyd L."/>
            <person name="Currie J."/>
            <person name="Angelova A."/>
            <person name="Collura K."/>
            <person name="Wissotski M."/>
            <person name="Ashley E."/>
            <person name="Morrow D."/>
            <person name="Fernandes J."/>
            <person name="Walbot V."/>
            <person name="Yu Y."/>
        </authorList>
    </citation>
    <scope>NUCLEOTIDE SEQUENCE</scope>
    <source>
        <strain evidence="1">B73</strain>
    </source>
</reference>